<protein>
    <submittedName>
        <fullName evidence="8">Exporter of the RND superfamily protein</fullName>
    </submittedName>
</protein>
<dbReference type="Gene3D" id="1.20.1640.10">
    <property type="entry name" value="Multidrug efflux transporter AcrB transmembrane domain"/>
    <property type="match status" value="2"/>
</dbReference>
<reference evidence="8 9" key="1">
    <citation type="journal article" date="2010" name="Stand. Genomic Sci.">
        <title>Complete genome sequence of Spirochaeta smaragdinae type strain (SEBR 4228).</title>
        <authorList>
            <person name="Mavromatis K."/>
            <person name="Yasawong M."/>
            <person name="Chertkov O."/>
            <person name="Lapidus A."/>
            <person name="Lucas S."/>
            <person name="Nolan M."/>
            <person name="Del Rio T.G."/>
            <person name="Tice H."/>
            <person name="Cheng J.F."/>
            <person name="Pitluck S."/>
            <person name="Liolios K."/>
            <person name="Ivanova N."/>
            <person name="Tapia R."/>
            <person name="Han C."/>
            <person name="Bruce D."/>
            <person name="Goodwin L."/>
            <person name="Pati A."/>
            <person name="Chen A."/>
            <person name="Palaniappan K."/>
            <person name="Land M."/>
            <person name="Hauser L."/>
            <person name="Chang Y.J."/>
            <person name="Jeffries C.D."/>
            <person name="Detter J.C."/>
            <person name="Rohde M."/>
            <person name="Brambilla E."/>
            <person name="Spring S."/>
            <person name="Goker M."/>
            <person name="Sikorski J."/>
            <person name="Woyke T."/>
            <person name="Bristow J."/>
            <person name="Eisen J.A."/>
            <person name="Markowitz V."/>
            <person name="Hugenholtz P."/>
            <person name="Klenk H.P."/>
            <person name="Kyrpides N.C."/>
        </authorList>
    </citation>
    <scope>NUCLEOTIDE SEQUENCE [LARGE SCALE GENOMIC DNA]</scope>
    <source>
        <strain evidence="9">DSM 11293 / JCM 15392 / SEBR 4228</strain>
    </source>
</reference>
<feature type="transmembrane region" description="Helical" evidence="6">
    <location>
        <begin position="209"/>
        <end position="228"/>
    </location>
</feature>
<dbReference type="HOGENOM" id="CLU_008861_1_1_12"/>
<dbReference type="Proteomes" id="UP000002318">
    <property type="component" value="Chromosome"/>
</dbReference>
<dbReference type="InterPro" id="IPR004869">
    <property type="entry name" value="MMPL_dom"/>
</dbReference>
<name>E1R2W8_SEDSS</name>
<sequence>MEKLSRFVIKWKWLFIIAFLVATVCMGVQMKNIHFNPDMLTYLPDDMPARANQKKIEELFGGTDMVMVVLKTDDVVNAETLKRVREISHEMKKIKGIEKVMSLFDTKQVRNEDDAMIVDPAVKKIPKSSKEIQEIKEELSANDLVYGSVVSKDFTTTAVIGMLEPGIPDKSVVEPLEKLIQKIPGNEETFLGGSPYLRVQTSTSMQHDITHLLPFGILLMLLFLFVSFRQIRGVWTSSLVVFMSIFVVFGSIPLFHWDFTVVTIILPVLLLAVANDYGIHMFTHYQDDNNPGNTLTKQEISSRMMTSLGKPIIIAGLTTIAGLFCMLGHILIPARQMGILGGIGIGFALLASLLFIPAVSATLPKIKPLPDRKRNAVGMVKLLDTISTVVTEHPRRIVSCFIVITAIVFLGITKLSVNTNPTDLYPDGHPAKESSKVINDELGGFFPLSIVFEGDIKDPVLLQRIDKIEKTIKEMPEVGTTQSIATVTRQISRALNSPDDPDYDKIPDSYNAVSQYFELYLMSGDPDDLEKMVDFSFRKAMILIRFKELNTPIIRKVVREIKELVKDDPNVALIGGNADVFSSMDKEIVHGQFRSLGLSLLIVCIIIALAFRSLKAAFLQIVPLVFAMMFLFGIMGFTGIELNYTTALLSSIMIGVGIDYTIHLFWKYREEIRNGMEREKAATCAITTTGRGIIYNALSVIIGFASLLVSSFLTVRFFGLLMILIIFACLAGGLILVPAICMFLRPDFLKRRSKRETISGGVSWDM</sequence>
<feature type="transmembrane region" description="Helical" evidence="6">
    <location>
        <begin position="397"/>
        <end position="417"/>
    </location>
</feature>
<proteinExistence type="predicted"/>
<feature type="transmembrane region" description="Helical" evidence="6">
    <location>
        <begin position="618"/>
        <end position="640"/>
    </location>
</feature>
<dbReference type="SUPFAM" id="SSF82866">
    <property type="entry name" value="Multidrug efflux transporter AcrB transmembrane domain"/>
    <property type="match status" value="2"/>
</dbReference>
<dbReference type="KEGG" id="ssm:Spirs_1273"/>
<dbReference type="STRING" id="573413.Spirs_1273"/>
<dbReference type="PANTHER" id="PTHR33406:SF13">
    <property type="entry name" value="MEMBRANE PROTEIN YDFJ"/>
    <property type="match status" value="1"/>
</dbReference>
<feature type="domain" description="SSD" evidence="7">
    <location>
        <begin position="617"/>
        <end position="743"/>
    </location>
</feature>
<evidence type="ECO:0000313" key="9">
    <source>
        <dbReference type="Proteomes" id="UP000002318"/>
    </source>
</evidence>
<dbReference type="InterPro" id="IPR000731">
    <property type="entry name" value="SSD"/>
</dbReference>
<evidence type="ECO:0000256" key="5">
    <source>
        <dbReference type="ARBA" id="ARBA00023136"/>
    </source>
</evidence>
<evidence type="ECO:0000313" key="8">
    <source>
        <dbReference type="EMBL" id="ADK80400.1"/>
    </source>
</evidence>
<gene>
    <name evidence="8" type="ordered locus">Spirs_1273</name>
</gene>
<feature type="transmembrane region" description="Helical" evidence="6">
    <location>
        <begin position="261"/>
        <end position="279"/>
    </location>
</feature>
<dbReference type="OrthoDB" id="9809027at2"/>
<dbReference type="RefSeq" id="WP_013253864.1">
    <property type="nucleotide sequence ID" value="NC_014364.1"/>
</dbReference>
<feature type="transmembrane region" description="Helical" evidence="6">
    <location>
        <begin position="646"/>
        <end position="666"/>
    </location>
</feature>
<dbReference type="GO" id="GO:0005886">
    <property type="term" value="C:plasma membrane"/>
    <property type="evidence" value="ECO:0007669"/>
    <property type="project" value="UniProtKB-SubCell"/>
</dbReference>
<keyword evidence="4 6" id="KW-1133">Transmembrane helix</keyword>
<keyword evidence="5 6" id="KW-0472">Membrane</keyword>
<dbReference type="PANTHER" id="PTHR33406">
    <property type="entry name" value="MEMBRANE PROTEIN MJ1562-RELATED"/>
    <property type="match status" value="1"/>
</dbReference>
<evidence type="ECO:0000256" key="3">
    <source>
        <dbReference type="ARBA" id="ARBA00022692"/>
    </source>
</evidence>
<dbReference type="EMBL" id="CP002116">
    <property type="protein sequence ID" value="ADK80400.1"/>
    <property type="molecule type" value="Genomic_DNA"/>
</dbReference>
<evidence type="ECO:0000256" key="6">
    <source>
        <dbReference type="SAM" id="Phobius"/>
    </source>
</evidence>
<evidence type="ECO:0000256" key="4">
    <source>
        <dbReference type="ARBA" id="ARBA00022989"/>
    </source>
</evidence>
<dbReference type="Pfam" id="PF03176">
    <property type="entry name" value="MMPL"/>
    <property type="match status" value="2"/>
</dbReference>
<evidence type="ECO:0000256" key="2">
    <source>
        <dbReference type="ARBA" id="ARBA00022475"/>
    </source>
</evidence>
<accession>E1R2W8</accession>
<dbReference type="AlphaFoldDB" id="E1R2W8"/>
<feature type="transmembrane region" description="Helical" evidence="6">
    <location>
        <begin position="719"/>
        <end position="744"/>
    </location>
</feature>
<feature type="transmembrane region" description="Helical" evidence="6">
    <location>
        <begin position="338"/>
        <end position="363"/>
    </location>
</feature>
<keyword evidence="3 6" id="KW-0812">Transmembrane</keyword>
<evidence type="ECO:0000256" key="1">
    <source>
        <dbReference type="ARBA" id="ARBA00004651"/>
    </source>
</evidence>
<dbReference type="PROSITE" id="PS50156">
    <property type="entry name" value="SSD"/>
    <property type="match status" value="1"/>
</dbReference>
<feature type="transmembrane region" description="Helical" evidence="6">
    <location>
        <begin position="312"/>
        <end position="332"/>
    </location>
</feature>
<evidence type="ECO:0000259" key="7">
    <source>
        <dbReference type="PROSITE" id="PS50156"/>
    </source>
</evidence>
<comment type="subcellular location">
    <subcellularLocation>
        <location evidence="1">Cell membrane</location>
        <topology evidence="1">Multi-pass membrane protein</topology>
    </subcellularLocation>
</comment>
<feature type="transmembrane region" description="Helical" evidence="6">
    <location>
        <begin position="693"/>
        <end position="713"/>
    </location>
</feature>
<feature type="transmembrane region" description="Helical" evidence="6">
    <location>
        <begin position="235"/>
        <end position="255"/>
    </location>
</feature>
<keyword evidence="9" id="KW-1185">Reference proteome</keyword>
<dbReference type="eggNOG" id="COG1033">
    <property type="taxonomic scope" value="Bacteria"/>
</dbReference>
<keyword evidence="2" id="KW-1003">Cell membrane</keyword>
<dbReference type="InterPro" id="IPR050545">
    <property type="entry name" value="Mycobact_MmpL"/>
</dbReference>
<organism evidence="8 9">
    <name type="scientific">Sediminispirochaeta smaragdinae (strain DSM 11293 / JCM 15392 / SEBR 4228)</name>
    <name type="common">Spirochaeta smaragdinae</name>
    <dbReference type="NCBI Taxonomy" id="573413"/>
    <lineage>
        <taxon>Bacteria</taxon>
        <taxon>Pseudomonadati</taxon>
        <taxon>Spirochaetota</taxon>
        <taxon>Spirochaetia</taxon>
        <taxon>Spirochaetales</taxon>
        <taxon>Spirochaetaceae</taxon>
        <taxon>Sediminispirochaeta</taxon>
    </lineage>
</organism>
<feature type="transmembrane region" description="Helical" evidence="6">
    <location>
        <begin position="593"/>
        <end position="611"/>
    </location>
</feature>